<dbReference type="Proteomes" id="UP000030907">
    <property type="component" value="Chromosome"/>
</dbReference>
<reference evidence="1 2" key="1">
    <citation type="journal article" date="2015" name="Int. J. Syst. Evol. Microbiol.">
        <title>Description of Sphingopyxis fribergensis sp. nov. - a soil bacterium with the ability to degrade styrene and phenylacetic acid.</title>
        <authorList>
            <person name="Oelschlagel M."/>
            <person name="Ruckert C."/>
            <person name="Kalinowski J."/>
            <person name="Schmidt G."/>
            <person name="Schlomann M."/>
            <person name="Tischler D."/>
        </authorList>
    </citation>
    <scope>NUCLEOTIDE SEQUENCE [LARGE SCALE GENOMIC DNA]</scope>
    <source>
        <strain evidence="1 2">Kp5.2</strain>
    </source>
</reference>
<dbReference type="OrthoDB" id="5937513at2"/>
<proteinExistence type="predicted"/>
<sequence>MPAPIRILLQTTIPTVADDWHIGRFSMLRDYLSSLTDENGQPLCAVTARDRTAPGTPDPVLSTIDQSDFDELWLFAVDTGDGLTEADCQAISRFRERGRGLLVTRDHMDLGCSVCTLTGVGSAHFFHSTRPEPDPARHVADDRETSYILWPNYHSGANGDFQTITIADPPHILLSDPSAADGLVRYLPSHPHEGAVGVPEDETSARVIATGVSQVSGNRFNLAIAFEPTADGGPALAQSTFHHFADYNLDPAKGCPTFVSEKPGNSLAHSPEAQQSIRQYVRNLAIWLAGRPLDRDIQTR</sequence>
<gene>
    <name evidence="1" type="ORF">SKP52_06890</name>
</gene>
<evidence type="ECO:0000313" key="2">
    <source>
        <dbReference type="Proteomes" id="UP000030907"/>
    </source>
</evidence>
<dbReference type="RefSeq" id="WP_039573146.1">
    <property type="nucleotide sequence ID" value="NZ_CP009122.1"/>
</dbReference>
<name>A0A0A7PE57_9SPHN</name>
<protein>
    <recommendedName>
        <fullName evidence="3">ThuA-like domain-containing protein</fullName>
    </recommendedName>
</protein>
<dbReference type="EMBL" id="CP009122">
    <property type="protein sequence ID" value="AJA08300.1"/>
    <property type="molecule type" value="Genomic_DNA"/>
</dbReference>
<dbReference type="AlphaFoldDB" id="A0A0A7PE57"/>
<dbReference type="STRING" id="1515612.SKP52_06890"/>
<dbReference type="HOGENOM" id="CLU_946135_0_0_5"/>
<accession>A0A0A7PE57</accession>
<organism evidence="1 2">
    <name type="scientific">Sphingopyxis fribergensis</name>
    <dbReference type="NCBI Taxonomy" id="1515612"/>
    <lineage>
        <taxon>Bacteria</taxon>
        <taxon>Pseudomonadati</taxon>
        <taxon>Pseudomonadota</taxon>
        <taxon>Alphaproteobacteria</taxon>
        <taxon>Sphingomonadales</taxon>
        <taxon>Sphingomonadaceae</taxon>
        <taxon>Sphingopyxis</taxon>
    </lineage>
</organism>
<evidence type="ECO:0000313" key="1">
    <source>
        <dbReference type="EMBL" id="AJA08300.1"/>
    </source>
</evidence>
<keyword evidence="2" id="KW-1185">Reference proteome</keyword>
<dbReference type="KEGG" id="sphk:SKP52_06890"/>
<evidence type="ECO:0008006" key="3">
    <source>
        <dbReference type="Google" id="ProtNLM"/>
    </source>
</evidence>